<dbReference type="Gene3D" id="3.30.2310.40">
    <property type="match status" value="1"/>
</dbReference>
<dbReference type="Proteomes" id="UP000007257">
    <property type="component" value="Plasmid pRAHAQ02"/>
</dbReference>
<dbReference type="HOGENOM" id="CLU_161157_0_0_6"/>
<proteinExistence type="predicted"/>
<reference evidence="1 3" key="2">
    <citation type="journal article" date="2012" name="J. Bacteriol.">
        <title>Complete Genome Sequence of Rahnella sp. Strain Y9602, a Gammaproteobacterium Isolate from Metal- and Radionuclide-Contaminated Soil.</title>
        <authorList>
            <person name="Martinez R.J."/>
            <person name="Bruce D."/>
            <person name="Detter C."/>
            <person name="Goodwin L.A."/>
            <person name="Han J."/>
            <person name="Han C.S."/>
            <person name="Held B."/>
            <person name="Land M.L."/>
            <person name="Mikhailova N."/>
            <person name="Nolan M."/>
            <person name="Pennacchio L."/>
            <person name="Pitluck S."/>
            <person name="Tapia R."/>
            <person name="Woyke T."/>
            <person name="Sobecky P.A."/>
        </authorList>
    </citation>
    <scope>NUCLEOTIDE SEQUENCE [LARGE SCALE GENOMIC DNA]</scope>
    <source>
        <strain evidence="1 3">Y9602</strain>
        <plasmid evidence="1 3">pRAHAQ02</plasmid>
    </source>
</reference>
<accession>A0A0H3FP36</accession>
<sequence>MEKRTPHTRLHIVQGLVAAGKVKATNTALNGADDLGLTFDDMCSAILGLTAADFFKSMTTYNDHTVWQDVYRPKLSCGDVYLKLTVSNGVLIVSFKEK</sequence>
<dbReference type="KEGG" id="rah:Rahaq_5059"/>
<dbReference type="GO" id="GO:0009372">
    <property type="term" value="P:quorum sensing"/>
    <property type="evidence" value="ECO:0007669"/>
    <property type="project" value="InterPro"/>
</dbReference>
<dbReference type="InterPro" id="IPR038493">
    <property type="entry name" value="MqsR_sf"/>
</dbReference>
<name>A0A0H3FP36_RAHSY</name>
<keyword evidence="4" id="KW-1185">Reference proteome</keyword>
<evidence type="ECO:0000313" key="2">
    <source>
        <dbReference type="EMBL" id="MFD3226899.1"/>
    </source>
</evidence>
<dbReference type="InterPro" id="IPR031451">
    <property type="entry name" value="MqsR_toxin"/>
</dbReference>
<reference evidence="3" key="1">
    <citation type="submission" date="2011-01" db="EMBL/GenBank/DDBJ databases">
        <title>Complete sequence of plasmid2 of Rahnella sp. Y9602.</title>
        <authorList>
            <consortium name="US DOE Joint Genome Institute"/>
            <person name="Lucas S."/>
            <person name="Copeland A."/>
            <person name="Lapidus A."/>
            <person name="Cheng J.-F."/>
            <person name="Goodwin L."/>
            <person name="Pitluck S."/>
            <person name="Lu M."/>
            <person name="Detter J.C."/>
            <person name="Han C."/>
            <person name="Tapia R."/>
            <person name="Land M."/>
            <person name="Hauser L."/>
            <person name="Kyrpides N."/>
            <person name="Ivanova N."/>
            <person name="Ovchinnikova G."/>
            <person name="Pagani I."/>
            <person name="Sobecky P.A."/>
            <person name="Martinez R.J."/>
            <person name="Woyke T."/>
        </authorList>
    </citation>
    <scope>NUCLEOTIDE SEQUENCE [LARGE SCALE GENOMIC DNA]</scope>
    <source>
        <strain evidence="3">Y9602</strain>
        <plasmid evidence="3">pRAHAQ02</plasmid>
    </source>
</reference>
<keyword evidence="1" id="KW-0614">Plasmid</keyword>
<dbReference type="GO" id="GO:0044010">
    <property type="term" value="P:single-species biofilm formation"/>
    <property type="evidence" value="ECO:0007669"/>
    <property type="project" value="InterPro"/>
</dbReference>
<geneLocation type="plasmid" evidence="1 3">
    <name>pRAHAQ02</name>
</geneLocation>
<dbReference type="AlphaFoldDB" id="A0A0H3FP36"/>
<evidence type="ECO:0000313" key="3">
    <source>
        <dbReference type="Proteomes" id="UP000007257"/>
    </source>
</evidence>
<dbReference type="OrthoDB" id="8611934at2"/>
<dbReference type="Pfam" id="PF15723">
    <property type="entry name" value="MqsR_toxin"/>
    <property type="match status" value="1"/>
</dbReference>
<evidence type="ECO:0000313" key="1">
    <source>
        <dbReference type="EMBL" id="ADW76633.1"/>
    </source>
</evidence>
<dbReference type="GO" id="GO:0017148">
    <property type="term" value="P:negative regulation of translation"/>
    <property type="evidence" value="ECO:0007669"/>
    <property type="project" value="InterPro"/>
</dbReference>
<dbReference type="EMBL" id="JBHUCJ010000118">
    <property type="protein sequence ID" value="MFD3226899.1"/>
    <property type="molecule type" value="Genomic_DNA"/>
</dbReference>
<dbReference type="EMBL" id="CP002507">
    <property type="protein sequence ID" value="ADW76633.1"/>
    <property type="molecule type" value="Genomic_DNA"/>
</dbReference>
<evidence type="ECO:0000313" key="4">
    <source>
        <dbReference type="Proteomes" id="UP001598201"/>
    </source>
</evidence>
<protein>
    <submittedName>
        <fullName evidence="2">Type II toxin-antitoxin system MqsR family toxin</fullName>
    </submittedName>
</protein>
<dbReference type="RefSeq" id="WP_013578314.1">
    <property type="nucleotide sequence ID" value="NC_015063.1"/>
</dbReference>
<dbReference type="CDD" id="cd12869">
    <property type="entry name" value="MqsR"/>
    <property type="match status" value="1"/>
</dbReference>
<organism evidence="1 3">
    <name type="scientific">Rahnella sp. (strain Y9602)</name>
    <dbReference type="NCBI Taxonomy" id="2703885"/>
    <lineage>
        <taxon>Bacteria</taxon>
        <taxon>Pseudomonadati</taxon>
        <taxon>Pseudomonadota</taxon>
        <taxon>Gammaproteobacteria</taxon>
        <taxon>Enterobacterales</taxon>
        <taxon>Yersiniaceae</taxon>
        <taxon>Rahnella</taxon>
    </lineage>
</organism>
<reference evidence="2 4" key="3">
    <citation type="submission" date="2024-09" db="EMBL/GenBank/DDBJ databases">
        <title>Genomes of Rahnella.</title>
        <authorList>
            <person name="Mnguni F.C."/>
            <person name="Shin G.Y."/>
            <person name="Coutinho T."/>
        </authorList>
    </citation>
    <scope>NUCLEOTIDE SEQUENCE [LARGE SCALE GENOMIC DNA]</scope>
    <source>
        <strain evidence="2 4">20WA0057</strain>
    </source>
</reference>
<gene>
    <name evidence="1" type="ordered locus">Rahaq_5059</name>
    <name evidence="2" type="ORF">ACFPK4_25490</name>
</gene>
<dbReference type="Proteomes" id="UP001598201">
    <property type="component" value="Unassembled WGS sequence"/>
</dbReference>